<evidence type="ECO:0000256" key="2">
    <source>
        <dbReference type="ARBA" id="ARBA00023242"/>
    </source>
</evidence>
<accession>A0A2K3PJC0</accession>
<reference evidence="6 7" key="1">
    <citation type="journal article" date="2014" name="Am. J. Bot.">
        <title>Genome assembly and annotation for red clover (Trifolium pratense; Fabaceae).</title>
        <authorList>
            <person name="Istvanek J."/>
            <person name="Jaros M."/>
            <person name="Krenek A."/>
            <person name="Repkova J."/>
        </authorList>
    </citation>
    <scope>NUCLEOTIDE SEQUENCE [LARGE SCALE GENOMIC DNA]</scope>
    <source>
        <strain evidence="7">cv. Tatra</strain>
        <tissue evidence="6">Young leaves</tissue>
    </source>
</reference>
<name>A0A2K3PJC0_TRIPR</name>
<keyword evidence="4" id="KW-1133">Transmembrane helix</keyword>
<proteinExistence type="predicted"/>
<feature type="domain" description="KANL2-like probable zinc-finger" evidence="5">
    <location>
        <begin position="109"/>
        <end position="147"/>
    </location>
</feature>
<evidence type="ECO:0000256" key="3">
    <source>
        <dbReference type="SAM" id="MobiDB-lite"/>
    </source>
</evidence>
<protein>
    <submittedName>
        <fullName evidence="6">INO80 complex subunit D-like</fullName>
    </submittedName>
</protein>
<dbReference type="Proteomes" id="UP000236291">
    <property type="component" value="Unassembled WGS sequence"/>
</dbReference>
<evidence type="ECO:0000313" key="7">
    <source>
        <dbReference type="Proteomes" id="UP000236291"/>
    </source>
</evidence>
<evidence type="ECO:0000313" key="6">
    <source>
        <dbReference type="EMBL" id="PNY15378.1"/>
    </source>
</evidence>
<dbReference type="PANTHER" id="PTHR13453">
    <property type="entry name" value="KAT8 REGULATORY NSL COMPLEX SUBUNIT 2"/>
    <property type="match status" value="1"/>
</dbReference>
<keyword evidence="4" id="KW-0812">Transmembrane</keyword>
<dbReference type="Pfam" id="PF13891">
    <property type="entry name" value="zf-C3HC3H_KANSL2"/>
    <property type="match status" value="1"/>
</dbReference>
<dbReference type="AlphaFoldDB" id="A0A2K3PJC0"/>
<dbReference type="InterPro" id="IPR026316">
    <property type="entry name" value="NSL2"/>
</dbReference>
<dbReference type="PANTHER" id="PTHR13453:SF7">
    <property type="entry name" value="KAT8 REGULATORY NSL COMPLEX SUBUNIT 2"/>
    <property type="match status" value="1"/>
</dbReference>
<evidence type="ECO:0000259" key="5">
    <source>
        <dbReference type="Pfam" id="PF13891"/>
    </source>
</evidence>
<dbReference type="InterPro" id="IPR025927">
    <property type="entry name" value="Znf_KANL2-like"/>
</dbReference>
<feature type="transmembrane region" description="Helical" evidence="4">
    <location>
        <begin position="160"/>
        <end position="180"/>
    </location>
</feature>
<evidence type="ECO:0000256" key="4">
    <source>
        <dbReference type="SAM" id="Phobius"/>
    </source>
</evidence>
<sequence length="265" mass="30305">MEDSHSQQQQPPQVSPMKIDGAEEDQILSNSSVLTRREVLTRRLRRVKQLSRCYRRHYWALMGEVKTKYREYCWTYGKSPFKEDEENPNGVVLGETGNATENNEDFIRCAFSGCKSKAMALTRFCHTHILSDSKQKLYRGCTAVAKKFFDNLHCQFVKDAGAIAFNGGFIFAVFWLFALVCHRLPTGPSYCNKPVLRSTVPCACPTHYQLGEKCLLRALKRAGYNVPVNSKPSPKLHELVPEFVRQIQNKRKALRKATLPKPETE</sequence>
<evidence type="ECO:0000256" key="1">
    <source>
        <dbReference type="ARBA" id="ARBA00004123"/>
    </source>
</evidence>
<organism evidence="6 7">
    <name type="scientific">Trifolium pratense</name>
    <name type="common">Red clover</name>
    <dbReference type="NCBI Taxonomy" id="57577"/>
    <lineage>
        <taxon>Eukaryota</taxon>
        <taxon>Viridiplantae</taxon>
        <taxon>Streptophyta</taxon>
        <taxon>Embryophyta</taxon>
        <taxon>Tracheophyta</taxon>
        <taxon>Spermatophyta</taxon>
        <taxon>Magnoliopsida</taxon>
        <taxon>eudicotyledons</taxon>
        <taxon>Gunneridae</taxon>
        <taxon>Pentapetalae</taxon>
        <taxon>rosids</taxon>
        <taxon>fabids</taxon>
        <taxon>Fabales</taxon>
        <taxon>Fabaceae</taxon>
        <taxon>Papilionoideae</taxon>
        <taxon>50 kb inversion clade</taxon>
        <taxon>NPAAA clade</taxon>
        <taxon>Hologalegina</taxon>
        <taxon>IRL clade</taxon>
        <taxon>Trifolieae</taxon>
        <taxon>Trifolium</taxon>
    </lineage>
</organism>
<comment type="caution">
    <text evidence="6">The sequence shown here is derived from an EMBL/GenBank/DDBJ whole genome shotgun (WGS) entry which is preliminary data.</text>
</comment>
<dbReference type="GO" id="GO:0005634">
    <property type="term" value="C:nucleus"/>
    <property type="evidence" value="ECO:0007669"/>
    <property type="project" value="UniProtKB-SubCell"/>
</dbReference>
<feature type="region of interest" description="Disordered" evidence="3">
    <location>
        <begin position="1"/>
        <end position="26"/>
    </location>
</feature>
<dbReference type="GO" id="GO:0044545">
    <property type="term" value="C:NSL complex"/>
    <property type="evidence" value="ECO:0007669"/>
    <property type="project" value="TreeGrafter"/>
</dbReference>
<dbReference type="EMBL" id="ASHM01007621">
    <property type="protein sequence ID" value="PNY15378.1"/>
    <property type="molecule type" value="Genomic_DNA"/>
</dbReference>
<keyword evidence="4" id="KW-0472">Membrane</keyword>
<reference evidence="6 7" key="2">
    <citation type="journal article" date="2017" name="Front. Plant Sci.">
        <title>Gene Classification and Mining of Molecular Markers Useful in Red Clover (Trifolium pratense) Breeding.</title>
        <authorList>
            <person name="Istvanek J."/>
            <person name="Dluhosova J."/>
            <person name="Dluhos P."/>
            <person name="Patkova L."/>
            <person name="Nedelnik J."/>
            <person name="Repkova J."/>
        </authorList>
    </citation>
    <scope>NUCLEOTIDE SEQUENCE [LARGE SCALE GENOMIC DNA]</scope>
    <source>
        <strain evidence="7">cv. Tatra</strain>
        <tissue evidence="6">Young leaves</tissue>
    </source>
</reference>
<gene>
    <name evidence="6" type="ORF">L195_g012072</name>
</gene>
<dbReference type="STRING" id="57577.A0A2K3PJC0"/>
<keyword evidence="2" id="KW-0539">Nucleus</keyword>
<comment type="subcellular location">
    <subcellularLocation>
        <location evidence="1">Nucleus</location>
    </subcellularLocation>
</comment>